<feature type="domain" description="UmuC" evidence="2">
    <location>
        <begin position="28"/>
        <end position="80"/>
    </location>
</feature>
<proteinExistence type="predicted"/>
<dbReference type="Proteomes" id="UP001170717">
    <property type="component" value="Unassembled WGS sequence"/>
</dbReference>
<dbReference type="EMBL" id="JAUOQI010000005">
    <property type="protein sequence ID" value="MDO6577665.1"/>
    <property type="molecule type" value="Genomic_DNA"/>
</dbReference>
<dbReference type="CDD" id="cd03468">
    <property type="entry name" value="PolY_like"/>
    <property type="match status" value="1"/>
</dbReference>
<evidence type="ECO:0000313" key="5">
    <source>
        <dbReference type="Proteomes" id="UP000056750"/>
    </source>
</evidence>
<keyword evidence="5" id="KW-1185">Reference proteome</keyword>
<dbReference type="EMBL" id="CP013926">
    <property type="protein sequence ID" value="AMJ72755.1"/>
    <property type="molecule type" value="Genomic_DNA"/>
</dbReference>
<evidence type="ECO:0000313" key="6">
    <source>
        <dbReference type="Proteomes" id="UP001170717"/>
    </source>
</evidence>
<organism evidence="4 6">
    <name type="scientific">Alteromonas stellipolaris</name>
    <dbReference type="NCBI Taxonomy" id="233316"/>
    <lineage>
        <taxon>Bacteria</taxon>
        <taxon>Pseudomonadati</taxon>
        <taxon>Pseudomonadota</taxon>
        <taxon>Gammaproteobacteria</taxon>
        <taxon>Alteromonadales</taxon>
        <taxon>Alteromonadaceae</taxon>
        <taxon>Alteromonas/Salinimonas group</taxon>
        <taxon>Alteromonas</taxon>
    </lineage>
</organism>
<sequence>MMLWAYFYCYQLTLDSHKKDGGFTDGDIPTVVYHEQSNQVVQANSQAINEGVECGQGLAQAAALCPHVHILAFNREAEKETLLFLAHRLYPLASDIVIEAHNAIAIRLDNLLQYYGGLDALWHVLTNELHSTGIHFYFATAWGVDAARLLAKNKTNRYTDNKENITLLLSRCKLEQTALDSKTIATLAKVGVRQVGQLLKLPVHELGQRFSNDTIRYLTALRGETFPKYVLFRPSISFKQLKNLSFEVENTQHLLPSIKALLISLEHYLRARNLLTSSILFQVHFREAEPLSIAVNGAMPFATQKDWLALVELKVESLLLPEPAIAISLTCQQFEPIENDGNDFFSHRFTSVAQKQLVGRLKAKLGDNSTLHPKAGNSHTFEGMTVNQVEETTPAYTADIIPTFLFERPMPLNLPTRICFGPIRLQTQWWSSAASQKDYFIAETNHGVRLLVFKDVNACWWTQGVYS</sequence>
<dbReference type="SUPFAM" id="SSF56672">
    <property type="entry name" value="DNA/RNA polymerases"/>
    <property type="match status" value="1"/>
</dbReference>
<evidence type="ECO:0000313" key="4">
    <source>
        <dbReference type="EMBL" id="MDO6577665.1"/>
    </source>
</evidence>
<dbReference type="RefSeq" id="WP_057794984.1">
    <property type="nucleotide sequence ID" value="NZ_CAXIBE010000098.1"/>
</dbReference>
<dbReference type="InterPro" id="IPR050356">
    <property type="entry name" value="SulA_CellDiv_inhibitor"/>
</dbReference>
<reference evidence="3 5" key="1">
    <citation type="submission" date="2015-12" db="EMBL/GenBank/DDBJ databases">
        <title>Intraspecies pangenome expansion in the marine bacterium Alteromonas.</title>
        <authorList>
            <person name="Lopez-Perez M."/>
            <person name="Rodriguez-Valera F."/>
        </authorList>
    </citation>
    <scope>NUCLEOTIDE SEQUENCE [LARGE SCALE GENOMIC DNA]</scope>
    <source>
        <strain evidence="3 5">LMG 21861</strain>
    </source>
</reference>
<reference evidence="4" key="2">
    <citation type="submission" date="2023-07" db="EMBL/GenBank/DDBJ databases">
        <title>Genome content predicts the carbon catabolic preferences of heterotrophic bacteria.</title>
        <authorList>
            <person name="Gralka M."/>
        </authorList>
    </citation>
    <scope>NUCLEOTIDE SEQUENCE</scope>
    <source>
        <strain evidence="4">F2M12</strain>
    </source>
</reference>
<evidence type="ECO:0000313" key="3">
    <source>
        <dbReference type="EMBL" id="AMJ72755.1"/>
    </source>
</evidence>
<dbReference type="InterPro" id="IPR001126">
    <property type="entry name" value="UmuC"/>
</dbReference>
<dbReference type="PANTHER" id="PTHR35369:SF2">
    <property type="entry name" value="BLR3025 PROTEIN"/>
    <property type="match status" value="1"/>
</dbReference>
<dbReference type="PANTHER" id="PTHR35369">
    <property type="entry name" value="BLR3025 PROTEIN-RELATED"/>
    <property type="match status" value="1"/>
</dbReference>
<keyword evidence="1" id="KW-0227">DNA damage</keyword>
<dbReference type="GO" id="GO:0006281">
    <property type="term" value="P:DNA repair"/>
    <property type="evidence" value="ECO:0007669"/>
    <property type="project" value="InterPro"/>
</dbReference>
<dbReference type="Pfam" id="PF00817">
    <property type="entry name" value="IMS"/>
    <property type="match status" value="1"/>
</dbReference>
<evidence type="ECO:0000259" key="2">
    <source>
        <dbReference type="Pfam" id="PF00817"/>
    </source>
</evidence>
<evidence type="ECO:0000256" key="1">
    <source>
        <dbReference type="ARBA" id="ARBA00022763"/>
    </source>
</evidence>
<gene>
    <name evidence="3" type="ORF">AVL57_01415</name>
    <name evidence="4" type="ORF">Q4527_09680</name>
</gene>
<dbReference type="Proteomes" id="UP000056750">
    <property type="component" value="Chromosome"/>
</dbReference>
<dbReference type="KEGG" id="asq:AVL57_01415"/>
<dbReference type="AlphaFoldDB" id="A0AAW7Z3M4"/>
<name>A0AAW7Z3M4_9ALTE</name>
<protein>
    <submittedName>
        <fullName evidence="4">DNA polymerase Y family protein</fullName>
    </submittedName>
    <submittedName>
        <fullName evidence="3">DNA repair nucleotidyltransferase</fullName>
    </submittedName>
</protein>
<dbReference type="InterPro" id="IPR043502">
    <property type="entry name" value="DNA/RNA_pol_sf"/>
</dbReference>
<accession>A0AAW7Z3M4</accession>